<dbReference type="CDD" id="cd05581">
    <property type="entry name" value="STKc_PDK1"/>
    <property type="match status" value="1"/>
</dbReference>
<dbReference type="GO" id="GO:0005737">
    <property type="term" value="C:cytoplasm"/>
    <property type="evidence" value="ECO:0007669"/>
    <property type="project" value="UniProtKB-SubCell"/>
</dbReference>
<evidence type="ECO:0000256" key="6">
    <source>
        <dbReference type="ARBA" id="ARBA00022527"/>
    </source>
</evidence>
<dbReference type="InterPro" id="IPR033931">
    <property type="entry name" value="PDK1-typ_PH"/>
</dbReference>
<proteinExistence type="inferred from homology"/>
<keyword evidence="8" id="KW-0808">Transferase</keyword>
<protein>
    <recommendedName>
        <fullName evidence="4">non-specific serine/threonine protein kinase</fullName>
        <ecNumber evidence="4">2.7.11.1</ecNumber>
    </recommendedName>
</protein>
<dbReference type="SUPFAM" id="SSF50729">
    <property type="entry name" value="PH domain-like"/>
    <property type="match status" value="1"/>
</dbReference>
<evidence type="ECO:0000256" key="5">
    <source>
        <dbReference type="ARBA" id="ARBA00022490"/>
    </source>
</evidence>
<comment type="similarity">
    <text evidence="3">Belongs to the protein kinase superfamily. AGC Ser/Thr protein kinase family. PDPK1 subfamily.</text>
</comment>
<evidence type="ECO:0000256" key="12">
    <source>
        <dbReference type="ARBA" id="ARBA00023136"/>
    </source>
</evidence>
<dbReference type="EMBL" id="CP039353">
    <property type="protein sequence ID" value="QCE07833.1"/>
    <property type="molecule type" value="Genomic_DNA"/>
</dbReference>
<dbReference type="PANTHER" id="PTHR24356">
    <property type="entry name" value="SERINE/THREONINE-PROTEIN KINASE"/>
    <property type="match status" value="1"/>
</dbReference>
<keyword evidence="9" id="KW-0547">Nucleotide-binding</keyword>
<dbReference type="GO" id="GO:0005524">
    <property type="term" value="F:ATP binding"/>
    <property type="evidence" value="ECO:0007669"/>
    <property type="project" value="UniProtKB-KW"/>
</dbReference>
<feature type="region of interest" description="Disordered" evidence="15">
    <location>
        <begin position="1"/>
        <end position="30"/>
    </location>
</feature>
<dbReference type="OrthoDB" id="347657at2759"/>
<evidence type="ECO:0000256" key="8">
    <source>
        <dbReference type="ARBA" id="ARBA00022679"/>
    </source>
</evidence>
<dbReference type="AlphaFoldDB" id="A0A4D6N1Z4"/>
<keyword evidence="7" id="KW-0597">Phosphoprotein</keyword>
<keyword evidence="18" id="KW-1185">Reference proteome</keyword>
<keyword evidence="12" id="KW-0472">Membrane</keyword>
<dbReference type="Gene3D" id="2.30.29.30">
    <property type="entry name" value="Pleckstrin-homology domain (PH domain)/Phosphotyrosine-binding domain (PTB)"/>
    <property type="match status" value="1"/>
</dbReference>
<name>A0A4D6N1Z4_VIGUN</name>
<organism evidence="17 18">
    <name type="scientific">Vigna unguiculata</name>
    <name type="common">Cowpea</name>
    <dbReference type="NCBI Taxonomy" id="3917"/>
    <lineage>
        <taxon>Eukaryota</taxon>
        <taxon>Viridiplantae</taxon>
        <taxon>Streptophyta</taxon>
        <taxon>Embryophyta</taxon>
        <taxon>Tracheophyta</taxon>
        <taxon>Spermatophyta</taxon>
        <taxon>Magnoliopsida</taxon>
        <taxon>eudicotyledons</taxon>
        <taxon>Gunneridae</taxon>
        <taxon>Pentapetalae</taxon>
        <taxon>rosids</taxon>
        <taxon>fabids</taxon>
        <taxon>Fabales</taxon>
        <taxon>Fabaceae</taxon>
        <taxon>Papilionoideae</taxon>
        <taxon>50 kb inversion clade</taxon>
        <taxon>NPAAA clade</taxon>
        <taxon>indigoferoid/millettioid clade</taxon>
        <taxon>Phaseoleae</taxon>
        <taxon>Vigna</taxon>
    </lineage>
</organism>
<evidence type="ECO:0000256" key="2">
    <source>
        <dbReference type="ARBA" id="ARBA00004496"/>
    </source>
</evidence>
<keyword evidence="11" id="KW-0067">ATP-binding</keyword>
<evidence type="ECO:0000259" key="16">
    <source>
        <dbReference type="PROSITE" id="PS50011"/>
    </source>
</evidence>
<evidence type="ECO:0000256" key="4">
    <source>
        <dbReference type="ARBA" id="ARBA00012513"/>
    </source>
</evidence>
<dbReference type="Gene3D" id="1.10.510.10">
    <property type="entry name" value="Transferase(Phosphotransferase) domain 1"/>
    <property type="match status" value="1"/>
</dbReference>
<feature type="compositionally biased region" description="Basic and acidic residues" evidence="15">
    <location>
        <begin position="1"/>
        <end position="12"/>
    </location>
</feature>
<dbReference type="GO" id="GO:0016020">
    <property type="term" value="C:membrane"/>
    <property type="evidence" value="ECO:0007669"/>
    <property type="project" value="UniProtKB-SubCell"/>
</dbReference>
<dbReference type="SMART" id="SM00220">
    <property type="entry name" value="S_TKc"/>
    <property type="match status" value="1"/>
</dbReference>
<dbReference type="Gramene" id="Vigun07g191900.1.v1.2">
    <property type="protein sequence ID" value="Vigun07g191900.1.v1.2"/>
    <property type="gene ID" value="Vigun07g191900.v1.2"/>
</dbReference>
<reference evidence="17 18" key="1">
    <citation type="submission" date="2019-04" db="EMBL/GenBank/DDBJ databases">
        <title>An improved genome assembly and genetic linkage map for asparagus bean, Vigna unguiculata ssp. sesquipedialis.</title>
        <authorList>
            <person name="Xia Q."/>
            <person name="Zhang R."/>
            <person name="Dong Y."/>
        </authorList>
    </citation>
    <scope>NUCLEOTIDE SEQUENCE [LARGE SCALE GENOMIC DNA]</scope>
    <source>
        <tissue evidence="17">Leaf</tissue>
    </source>
</reference>
<comment type="catalytic activity">
    <reaction evidence="13">
        <text>L-threonyl-[protein] + ATP = O-phospho-L-threonyl-[protein] + ADP + H(+)</text>
        <dbReference type="Rhea" id="RHEA:46608"/>
        <dbReference type="Rhea" id="RHEA-COMP:11060"/>
        <dbReference type="Rhea" id="RHEA-COMP:11605"/>
        <dbReference type="ChEBI" id="CHEBI:15378"/>
        <dbReference type="ChEBI" id="CHEBI:30013"/>
        <dbReference type="ChEBI" id="CHEBI:30616"/>
        <dbReference type="ChEBI" id="CHEBI:61977"/>
        <dbReference type="ChEBI" id="CHEBI:456216"/>
        <dbReference type="EC" id="2.7.11.1"/>
    </reaction>
</comment>
<keyword evidence="6" id="KW-0723">Serine/threonine-protein kinase</keyword>
<dbReference type="InterPro" id="IPR050236">
    <property type="entry name" value="Ser_Thr_kinase_AGC"/>
</dbReference>
<dbReference type="Proteomes" id="UP000501690">
    <property type="component" value="Linkage Group LG9"/>
</dbReference>
<dbReference type="InterPro" id="IPR039046">
    <property type="entry name" value="PDPK1"/>
</dbReference>
<dbReference type="Pfam" id="PF00069">
    <property type="entry name" value="Pkinase"/>
    <property type="match status" value="1"/>
</dbReference>
<evidence type="ECO:0000313" key="18">
    <source>
        <dbReference type="Proteomes" id="UP000501690"/>
    </source>
</evidence>
<evidence type="ECO:0000256" key="14">
    <source>
        <dbReference type="ARBA" id="ARBA00048679"/>
    </source>
</evidence>
<dbReference type="InterPro" id="IPR008271">
    <property type="entry name" value="Ser/Thr_kinase_AS"/>
</dbReference>
<evidence type="ECO:0000256" key="7">
    <source>
        <dbReference type="ARBA" id="ARBA00022553"/>
    </source>
</evidence>
<accession>A0A4D6N1Z4</accession>
<dbReference type="InterPro" id="IPR000719">
    <property type="entry name" value="Prot_kinase_dom"/>
</dbReference>
<dbReference type="GO" id="GO:0035556">
    <property type="term" value="P:intracellular signal transduction"/>
    <property type="evidence" value="ECO:0007669"/>
    <property type="project" value="TreeGrafter"/>
</dbReference>
<dbReference type="SUPFAM" id="SSF56112">
    <property type="entry name" value="Protein kinase-like (PK-like)"/>
    <property type="match status" value="1"/>
</dbReference>
<evidence type="ECO:0000256" key="10">
    <source>
        <dbReference type="ARBA" id="ARBA00022777"/>
    </source>
</evidence>
<comment type="subcellular location">
    <subcellularLocation>
        <location evidence="2">Cytoplasm</location>
    </subcellularLocation>
    <subcellularLocation>
        <location evidence="1">Membrane</location>
        <topology evidence="1">Peripheral membrane protein</topology>
    </subcellularLocation>
</comment>
<keyword evidence="10 17" id="KW-0418">Kinase</keyword>
<dbReference type="GO" id="GO:0004674">
    <property type="term" value="F:protein serine/threonine kinase activity"/>
    <property type="evidence" value="ECO:0007669"/>
    <property type="project" value="UniProtKB-KW"/>
</dbReference>
<feature type="domain" description="Protein kinase" evidence="16">
    <location>
        <begin position="47"/>
        <end position="314"/>
    </location>
</feature>
<evidence type="ECO:0000313" key="17">
    <source>
        <dbReference type="EMBL" id="QCE07833.1"/>
    </source>
</evidence>
<dbReference type="FunFam" id="3.30.200.20:FF:000191">
    <property type="entry name" value="3-phosphoinositide-dependent protein kinase 2-like"/>
    <property type="match status" value="1"/>
</dbReference>
<comment type="catalytic activity">
    <reaction evidence="14">
        <text>L-seryl-[protein] + ATP = O-phospho-L-seryl-[protein] + ADP + H(+)</text>
        <dbReference type="Rhea" id="RHEA:17989"/>
        <dbReference type="Rhea" id="RHEA-COMP:9863"/>
        <dbReference type="Rhea" id="RHEA-COMP:11604"/>
        <dbReference type="ChEBI" id="CHEBI:15378"/>
        <dbReference type="ChEBI" id="CHEBI:29999"/>
        <dbReference type="ChEBI" id="CHEBI:30616"/>
        <dbReference type="ChEBI" id="CHEBI:83421"/>
        <dbReference type="ChEBI" id="CHEBI:456216"/>
        <dbReference type="EC" id="2.7.11.1"/>
    </reaction>
</comment>
<keyword evidence="5" id="KW-0963">Cytoplasm</keyword>
<gene>
    <name evidence="17" type="ORF">DEO72_LG9g2853</name>
</gene>
<dbReference type="FunFam" id="2.30.29.30:FF:000305">
    <property type="entry name" value="3-phosphoinositide-dependent protein kinase 1"/>
    <property type="match status" value="1"/>
</dbReference>
<evidence type="ECO:0000256" key="1">
    <source>
        <dbReference type="ARBA" id="ARBA00004170"/>
    </source>
</evidence>
<dbReference type="PROSITE" id="PS00108">
    <property type="entry name" value="PROTEIN_KINASE_ST"/>
    <property type="match status" value="1"/>
</dbReference>
<dbReference type="PROSITE" id="PS50011">
    <property type="entry name" value="PROTEIN_KINASE_DOM"/>
    <property type="match status" value="1"/>
</dbReference>
<dbReference type="InterPro" id="IPR011993">
    <property type="entry name" value="PH-like_dom_sf"/>
</dbReference>
<dbReference type="FunFam" id="1.10.510.10:FF:000330">
    <property type="entry name" value="3-phosphoinositide-dependent protein kinase 2-like"/>
    <property type="match status" value="1"/>
</dbReference>
<dbReference type="Gene3D" id="3.30.200.20">
    <property type="entry name" value="Phosphorylase Kinase, domain 1"/>
    <property type="match status" value="1"/>
</dbReference>
<dbReference type="EC" id="2.7.11.1" evidence="4"/>
<evidence type="ECO:0000256" key="15">
    <source>
        <dbReference type="SAM" id="MobiDB-lite"/>
    </source>
</evidence>
<dbReference type="PANTHER" id="PTHR24356:SF163">
    <property type="entry name" value="3-PHOSPHOINOSITIDE-DEPENDENT PROTEIN KINASE 1-RELATED"/>
    <property type="match status" value="1"/>
</dbReference>
<sequence>MLEMEKDFDSKLKIQGNSSSSNGGGNVPRSKSFAFRAPQENYTIQDFELGKIYGVGSYSKVVRAKKKDTGTIYALKIMDKKFITKENKTAYVKLERIVLDQLDHPGIVRLYFTFQDSFSLYMALESCEGGELFDQITRKGRLTEDEARFYAAEVVDALEYIHSLGVIHRDIKPENLLLTADGHIKIADFGSVKPMQDSQITVLPNAASDDKACTFVGTAAYVPPEVLNSSPATFGNDLWALGCTLYQMLSGTSPFKDASEWLIFQRIVARELRFPDYFSDEARELIDRLLDLEPSRRPGAGPDGYAILKAHPFFKGVNWNNLRAQIPPKLAPEPGTQSPAADDVHDSSWSPSHIGDGSSGSLRLPDGATSSDGSSHITRLASIDSFDSKWQQFLDPGESVLMISMVKKLQKLTSKKVQLILTNKPKLIYVDPSKLIVKGNIIWSDNPNDLSIQVTTASNFKICTPKKVMSFEDAKQRAWQWKKAIEGLQNR</sequence>
<evidence type="ECO:0000256" key="3">
    <source>
        <dbReference type="ARBA" id="ARBA00010006"/>
    </source>
</evidence>
<dbReference type="InterPro" id="IPR011009">
    <property type="entry name" value="Kinase-like_dom_sf"/>
</dbReference>
<feature type="region of interest" description="Disordered" evidence="15">
    <location>
        <begin position="326"/>
        <end position="370"/>
    </location>
</feature>
<dbReference type="Pfam" id="PF14593">
    <property type="entry name" value="PH_3"/>
    <property type="match status" value="1"/>
</dbReference>
<evidence type="ECO:0000256" key="11">
    <source>
        <dbReference type="ARBA" id="ARBA00022840"/>
    </source>
</evidence>
<evidence type="ECO:0000256" key="13">
    <source>
        <dbReference type="ARBA" id="ARBA00047899"/>
    </source>
</evidence>
<evidence type="ECO:0000256" key="9">
    <source>
        <dbReference type="ARBA" id="ARBA00022741"/>
    </source>
</evidence>